<gene>
    <name evidence="1" type="ORF">SLINC_0065</name>
</gene>
<organism evidence="1 2">
    <name type="scientific">Streptomyces lincolnensis</name>
    <dbReference type="NCBI Taxonomy" id="1915"/>
    <lineage>
        <taxon>Bacteria</taxon>
        <taxon>Bacillati</taxon>
        <taxon>Actinomycetota</taxon>
        <taxon>Actinomycetes</taxon>
        <taxon>Kitasatosporales</taxon>
        <taxon>Streptomycetaceae</taxon>
        <taxon>Streptomyces</taxon>
    </lineage>
</organism>
<reference evidence="1 2" key="1">
    <citation type="submission" date="2016-07" db="EMBL/GenBank/DDBJ databases">
        <title>Enhancement of antibiotic productionsby engineered nitrateutilization in actinobacteria.</title>
        <authorList>
            <person name="Meng S.C."/>
        </authorList>
    </citation>
    <scope>NUCLEOTIDE SEQUENCE [LARGE SCALE GENOMIC DNA]</scope>
    <source>
        <strain evidence="1 2">NRRL 2936</strain>
    </source>
</reference>
<dbReference type="EMBL" id="CP016438">
    <property type="protein sequence ID" value="ANS62289.1"/>
    <property type="molecule type" value="Genomic_DNA"/>
</dbReference>
<keyword evidence="2" id="KW-1185">Reference proteome</keyword>
<dbReference type="Proteomes" id="UP000092598">
    <property type="component" value="Chromosome"/>
</dbReference>
<name>A0A1B1M121_STRLN</name>
<protein>
    <submittedName>
        <fullName evidence="1">Uncharacterized protein</fullName>
    </submittedName>
</protein>
<dbReference type="KEGG" id="sls:SLINC_0065"/>
<evidence type="ECO:0000313" key="1">
    <source>
        <dbReference type="EMBL" id="ANS62289.1"/>
    </source>
</evidence>
<accession>A0A1B1M121</accession>
<proteinExistence type="predicted"/>
<dbReference type="RefSeq" id="WP_225988188.1">
    <property type="nucleotide sequence ID" value="NZ_CP016438.1"/>
</dbReference>
<evidence type="ECO:0000313" key="2">
    <source>
        <dbReference type="Proteomes" id="UP000092598"/>
    </source>
</evidence>
<dbReference type="AlphaFoldDB" id="A0A1B1M121"/>
<sequence>MAEPDEQRLFTEACLHGLRARLCDDVDSLDSYLPPQVAQLARKVAAALEVPELATT</sequence>